<proteinExistence type="predicted"/>
<organism evidence="2">
    <name type="scientific">bioreactor metagenome</name>
    <dbReference type="NCBI Taxonomy" id="1076179"/>
    <lineage>
        <taxon>unclassified sequences</taxon>
        <taxon>metagenomes</taxon>
        <taxon>ecological metagenomes</taxon>
    </lineage>
</organism>
<evidence type="ECO:0000259" key="1">
    <source>
        <dbReference type="Pfam" id="PF00291"/>
    </source>
</evidence>
<dbReference type="PANTHER" id="PTHR10314">
    <property type="entry name" value="CYSTATHIONINE BETA-SYNTHASE"/>
    <property type="match status" value="1"/>
</dbReference>
<dbReference type="Pfam" id="PF00291">
    <property type="entry name" value="PALP"/>
    <property type="match status" value="1"/>
</dbReference>
<feature type="domain" description="Tryptophan synthase beta chain-like PALP" evidence="1">
    <location>
        <begin position="8"/>
        <end position="67"/>
    </location>
</feature>
<sequence length="79" mass="8590">MPDVLNTKVYDEIIKVENDDAFDAGREIGRKEGILVGISSGAAVWAATQLALRKENAGKNIVVLLPDTGDRYLSTPLFE</sequence>
<protein>
    <submittedName>
        <fullName evidence="2">Cysteine synthase</fullName>
        <ecNumber evidence="2">2.5.1.47</ecNumber>
    </submittedName>
</protein>
<accession>A0A644Z859</accession>
<name>A0A644Z859_9ZZZZ</name>
<dbReference type="GO" id="GO:0004124">
    <property type="term" value="F:cysteine synthase activity"/>
    <property type="evidence" value="ECO:0007669"/>
    <property type="project" value="UniProtKB-EC"/>
</dbReference>
<dbReference type="SUPFAM" id="SSF53686">
    <property type="entry name" value="Tryptophan synthase beta subunit-like PLP-dependent enzymes"/>
    <property type="match status" value="1"/>
</dbReference>
<dbReference type="EC" id="2.5.1.47" evidence="2"/>
<evidence type="ECO:0000313" key="2">
    <source>
        <dbReference type="EMBL" id="MPM36799.1"/>
    </source>
</evidence>
<keyword evidence="2" id="KW-0808">Transferase</keyword>
<dbReference type="EMBL" id="VSSQ01007727">
    <property type="protein sequence ID" value="MPM36799.1"/>
    <property type="molecule type" value="Genomic_DNA"/>
</dbReference>
<reference evidence="2" key="1">
    <citation type="submission" date="2019-08" db="EMBL/GenBank/DDBJ databases">
        <authorList>
            <person name="Kucharzyk K."/>
            <person name="Murdoch R.W."/>
            <person name="Higgins S."/>
            <person name="Loffler F."/>
        </authorList>
    </citation>
    <scope>NUCLEOTIDE SEQUENCE</scope>
</reference>
<dbReference type="AlphaFoldDB" id="A0A644Z859"/>
<comment type="caution">
    <text evidence="2">The sequence shown here is derived from an EMBL/GenBank/DDBJ whole genome shotgun (WGS) entry which is preliminary data.</text>
</comment>
<dbReference type="InterPro" id="IPR050214">
    <property type="entry name" value="Cys_Synth/Cystath_Beta-Synth"/>
</dbReference>
<dbReference type="InterPro" id="IPR036052">
    <property type="entry name" value="TrpB-like_PALP_sf"/>
</dbReference>
<dbReference type="InterPro" id="IPR001926">
    <property type="entry name" value="TrpB-like_PALP"/>
</dbReference>
<gene>
    <name evidence="2" type="primary">cysK_13</name>
    <name evidence="2" type="ORF">SDC9_83401</name>
</gene>
<dbReference type="Gene3D" id="3.40.50.1100">
    <property type="match status" value="1"/>
</dbReference>